<dbReference type="AlphaFoldDB" id="A0A495AW51"/>
<evidence type="ECO:0000313" key="4">
    <source>
        <dbReference type="Proteomes" id="UP000279384"/>
    </source>
</evidence>
<dbReference type="SUPFAM" id="SSF55961">
    <property type="entry name" value="Bet v1-like"/>
    <property type="match status" value="1"/>
</dbReference>
<proteinExistence type="inferred from homology"/>
<evidence type="ECO:0000313" key="3">
    <source>
        <dbReference type="EMBL" id="RKQ52958.1"/>
    </source>
</evidence>
<dbReference type="RefSeq" id="WP_120812788.1">
    <property type="nucleotide sequence ID" value="NZ_RBID01000020.1"/>
</dbReference>
<dbReference type="Gene3D" id="3.30.530.20">
    <property type="match status" value="1"/>
</dbReference>
<sequence>MTLPPFDEHLDLELGRDIALPPALLWRVWTTPALLQQWWAPAPLTTPECEMELQPGGVFRTVMQAPDGARYPTSGCFLDIVPQRRLVFSDALQPGFRPASKPFFTAIISFDALADGGTRYNARVLHKDAIDRQTHADMGFHDGWGRCMEQMIALARTL</sequence>
<organism evidence="3 4">
    <name type="scientific">Vogesella indigofera</name>
    <name type="common">Pseudomonas indigofera</name>
    <dbReference type="NCBI Taxonomy" id="45465"/>
    <lineage>
        <taxon>Bacteria</taxon>
        <taxon>Pseudomonadati</taxon>
        <taxon>Pseudomonadota</taxon>
        <taxon>Betaproteobacteria</taxon>
        <taxon>Neisseriales</taxon>
        <taxon>Chromobacteriaceae</taxon>
        <taxon>Vogesella</taxon>
    </lineage>
</organism>
<dbReference type="Pfam" id="PF08327">
    <property type="entry name" value="AHSA1"/>
    <property type="match status" value="1"/>
</dbReference>
<dbReference type="CDD" id="cd08896">
    <property type="entry name" value="SRPBCC_CalC_Aha1-like_3"/>
    <property type="match status" value="1"/>
</dbReference>
<comment type="similarity">
    <text evidence="1">Belongs to the AHA1 family.</text>
</comment>
<feature type="domain" description="Activator of Hsp90 ATPase homologue 1/2-like C-terminal" evidence="2">
    <location>
        <begin position="20"/>
        <end position="153"/>
    </location>
</feature>
<comment type="caution">
    <text evidence="3">The sequence shown here is derived from an EMBL/GenBank/DDBJ whole genome shotgun (WGS) entry which is preliminary data.</text>
</comment>
<gene>
    <name evidence="3" type="ORF">C8E02_3428</name>
</gene>
<name>A0A495AW51_VOGIN</name>
<protein>
    <submittedName>
        <fullName evidence="3">Uncharacterized protein YndB with AHSA1/START domain</fullName>
    </submittedName>
</protein>
<evidence type="ECO:0000259" key="2">
    <source>
        <dbReference type="Pfam" id="PF08327"/>
    </source>
</evidence>
<dbReference type="EMBL" id="RBID01000020">
    <property type="protein sequence ID" value="RKQ52958.1"/>
    <property type="molecule type" value="Genomic_DNA"/>
</dbReference>
<dbReference type="InterPro" id="IPR023393">
    <property type="entry name" value="START-like_dom_sf"/>
</dbReference>
<evidence type="ECO:0000256" key="1">
    <source>
        <dbReference type="ARBA" id="ARBA00006817"/>
    </source>
</evidence>
<reference evidence="3 4" key="1">
    <citation type="submission" date="2018-10" db="EMBL/GenBank/DDBJ databases">
        <title>Genomic Encyclopedia of Type Strains, Phase IV (KMG-IV): sequencing the most valuable type-strain genomes for metagenomic binning, comparative biology and taxonomic classification.</title>
        <authorList>
            <person name="Goeker M."/>
        </authorList>
    </citation>
    <scope>NUCLEOTIDE SEQUENCE [LARGE SCALE GENOMIC DNA]</scope>
    <source>
        <strain evidence="3 4">DSM 3303</strain>
    </source>
</reference>
<dbReference type="InterPro" id="IPR013538">
    <property type="entry name" value="ASHA1/2-like_C"/>
</dbReference>
<dbReference type="Proteomes" id="UP000279384">
    <property type="component" value="Unassembled WGS sequence"/>
</dbReference>
<accession>A0A495AW51</accession>